<accession>A0A143DEN0</accession>
<dbReference type="InterPro" id="IPR011055">
    <property type="entry name" value="Dup_hybrid_motif"/>
</dbReference>
<dbReference type="InterPro" id="IPR018392">
    <property type="entry name" value="LysM"/>
</dbReference>
<dbReference type="STRING" id="1549855.AY555_08600"/>
<dbReference type="SUPFAM" id="SSF54106">
    <property type="entry name" value="LysM domain"/>
    <property type="match status" value="2"/>
</dbReference>
<dbReference type="Pfam" id="PF01551">
    <property type="entry name" value="Peptidase_M23"/>
    <property type="match status" value="1"/>
</dbReference>
<organism evidence="4 5">
    <name type="scientific">Haematospirillum jordaniae</name>
    <dbReference type="NCBI Taxonomy" id="1549855"/>
    <lineage>
        <taxon>Bacteria</taxon>
        <taxon>Pseudomonadati</taxon>
        <taxon>Pseudomonadota</taxon>
        <taxon>Alphaproteobacteria</taxon>
        <taxon>Rhodospirillales</taxon>
        <taxon>Novispirillaceae</taxon>
        <taxon>Haematospirillum</taxon>
    </lineage>
</organism>
<dbReference type="GO" id="GO:0004222">
    <property type="term" value="F:metalloendopeptidase activity"/>
    <property type="evidence" value="ECO:0007669"/>
    <property type="project" value="TreeGrafter"/>
</dbReference>
<evidence type="ECO:0000313" key="5">
    <source>
        <dbReference type="Proteomes" id="UP000076066"/>
    </source>
</evidence>
<dbReference type="Proteomes" id="UP000076066">
    <property type="component" value="Chromosome"/>
</dbReference>
<proteinExistence type="inferred from homology"/>
<keyword evidence="5" id="KW-1185">Reference proteome</keyword>
<dbReference type="AlphaFoldDB" id="A0A143DEN0"/>
<dbReference type="EMBL" id="CP014525">
    <property type="protein sequence ID" value="AMW35222.1"/>
    <property type="molecule type" value="Genomic_DNA"/>
</dbReference>
<reference evidence="4 5" key="1">
    <citation type="submission" date="2016-02" db="EMBL/GenBank/DDBJ databases">
        <title>Complete Genome of H5569, the type strain of the newly described species Haematospirillium jordaniae.</title>
        <authorList>
            <person name="Nicholson A.C."/>
            <person name="Humrighouse B.W."/>
            <person name="Loparov V."/>
            <person name="McQuiston J.R."/>
        </authorList>
    </citation>
    <scope>NUCLEOTIDE SEQUENCE [LARGE SCALE GENOMIC DNA]</scope>
    <source>
        <strain evidence="4 5">H5569</strain>
    </source>
</reference>
<dbReference type="Pfam" id="PF01476">
    <property type="entry name" value="LysM"/>
    <property type="match status" value="2"/>
</dbReference>
<feature type="domain" description="LysM" evidence="3">
    <location>
        <begin position="53"/>
        <end position="97"/>
    </location>
</feature>
<sequence length="328" mass="35583">MRRSRSLRSFYVVLLLLLPVMTSCGGAERFKAPWVSSSSKETAGRLGRTNTDKTLVVLRGDTLYSLSRRHKIPVRVLITENNLKPPYALIVGQKLHVPASRWYTVAPGETLGAIASRYHVGVDDVAQKNNLSPPYIIRKGQILVLPPSVKYRKSVPIQAEKVAEHTPSRSPQPIKQEGIRAASTQKAASPDKKVSSNGRQAFAWPVRGKVVGSFGPAGKGFRNDGINIAAPAGTPILAADKGTVAYAGNGIKGFGNLILVKHEGGWMTAYAHSSDILVHRGDIVRRGQTIARVGSTGNVKHPQLHFEIRKGSQALDPQVYLPKMVAVR</sequence>
<evidence type="ECO:0000256" key="1">
    <source>
        <dbReference type="ARBA" id="ARBA00038420"/>
    </source>
</evidence>
<feature type="domain" description="LysM" evidence="3">
    <location>
        <begin position="101"/>
        <end position="145"/>
    </location>
</feature>
<evidence type="ECO:0000256" key="2">
    <source>
        <dbReference type="SAM" id="MobiDB-lite"/>
    </source>
</evidence>
<dbReference type="InterPro" id="IPR050570">
    <property type="entry name" value="Cell_wall_metabolism_enzyme"/>
</dbReference>
<evidence type="ECO:0000313" key="4">
    <source>
        <dbReference type="EMBL" id="AMW35222.1"/>
    </source>
</evidence>
<dbReference type="PROSITE" id="PS51257">
    <property type="entry name" value="PROKAR_LIPOPROTEIN"/>
    <property type="match status" value="1"/>
</dbReference>
<dbReference type="InterPro" id="IPR016047">
    <property type="entry name" value="M23ase_b-sheet_dom"/>
</dbReference>
<dbReference type="InterPro" id="IPR036779">
    <property type="entry name" value="LysM_dom_sf"/>
</dbReference>
<dbReference type="PROSITE" id="PS51782">
    <property type="entry name" value="LYSM"/>
    <property type="match status" value="2"/>
</dbReference>
<dbReference type="SMART" id="SM00257">
    <property type="entry name" value="LysM"/>
    <property type="match status" value="2"/>
</dbReference>
<comment type="similarity">
    <text evidence="1">Belongs to the E.coli NlpD/Haemophilus LppB family.</text>
</comment>
<gene>
    <name evidence="4" type="ORF">AY555_08600</name>
</gene>
<name>A0A143DEN0_9PROT</name>
<protein>
    <recommendedName>
        <fullName evidence="3">LysM domain-containing protein</fullName>
    </recommendedName>
</protein>
<dbReference type="KEGG" id="hjo:AY555_08600"/>
<dbReference type="Gene3D" id="3.10.350.10">
    <property type="entry name" value="LysM domain"/>
    <property type="match status" value="2"/>
</dbReference>
<dbReference type="PANTHER" id="PTHR21666">
    <property type="entry name" value="PEPTIDASE-RELATED"/>
    <property type="match status" value="1"/>
</dbReference>
<dbReference type="PANTHER" id="PTHR21666:SF263">
    <property type="entry name" value="MUREIN HYDROLASE ACTIVATOR NLPD"/>
    <property type="match status" value="1"/>
</dbReference>
<dbReference type="CDD" id="cd00118">
    <property type="entry name" value="LysM"/>
    <property type="match status" value="2"/>
</dbReference>
<dbReference type="SUPFAM" id="SSF51261">
    <property type="entry name" value="Duplicated hybrid motif"/>
    <property type="match status" value="1"/>
</dbReference>
<feature type="region of interest" description="Disordered" evidence="2">
    <location>
        <begin position="160"/>
        <end position="199"/>
    </location>
</feature>
<evidence type="ECO:0000259" key="3">
    <source>
        <dbReference type="PROSITE" id="PS51782"/>
    </source>
</evidence>
<dbReference type="CDD" id="cd12797">
    <property type="entry name" value="M23_peptidase"/>
    <property type="match status" value="1"/>
</dbReference>
<dbReference type="Gene3D" id="2.70.70.10">
    <property type="entry name" value="Glucose Permease (Domain IIA)"/>
    <property type="match status" value="1"/>
</dbReference>